<name>A0ABD3MQY1_9STRA</name>
<dbReference type="AlphaFoldDB" id="A0ABD3MQY1"/>
<keyword evidence="3" id="KW-0812">Transmembrane</keyword>
<keyword evidence="3" id="KW-0472">Membrane</keyword>
<proteinExistence type="inferred from homology"/>
<accession>A0ABD3MQY1</accession>
<organism evidence="5 6">
    <name type="scientific">Discostella pseudostelligera</name>
    <dbReference type="NCBI Taxonomy" id="259834"/>
    <lineage>
        <taxon>Eukaryota</taxon>
        <taxon>Sar</taxon>
        <taxon>Stramenopiles</taxon>
        <taxon>Ochrophyta</taxon>
        <taxon>Bacillariophyta</taxon>
        <taxon>Coscinodiscophyceae</taxon>
        <taxon>Thalassiosirophycidae</taxon>
        <taxon>Stephanodiscales</taxon>
        <taxon>Stephanodiscaceae</taxon>
        <taxon>Discostella</taxon>
    </lineage>
</organism>
<dbReference type="Proteomes" id="UP001530293">
    <property type="component" value="Unassembled WGS sequence"/>
</dbReference>
<protein>
    <recommendedName>
        <fullName evidence="4">Glycosyl transferase CAP10 domain-containing protein</fullName>
    </recommendedName>
</protein>
<dbReference type="EMBL" id="JALLBG020000087">
    <property type="protein sequence ID" value="KAL3766299.1"/>
    <property type="molecule type" value="Genomic_DNA"/>
</dbReference>
<dbReference type="SMART" id="SM00672">
    <property type="entry name" value="CAP10"/>
    <property type="match status" value="1"/>
</dbReference>
<keyword evidence="6" id="KW-1185">Reference proteome</keyword>
<evidence type="ECO:0000256" key="2">
    <source>
        <dbReference type="ARBA" id="ARBA00022679"/>
    </source>
</evidence>
<evidence type="ECO:0000256" key="1">
    <source>
        <dbReference type="ARBA" id="ARBA00010118"/>
    </source>
</evidence>
<dbReference type="PANTHER" id="PTHR12203">
    <property type="entry name" value="KDEL LYS-ASP-GLU-LEU CONTAINING - RELATED"/>
    <property type="match status" value="1"/>
</dbReference>
<evidence type="ECO:0000259" key="4">
    <source>
        <dbReference type="SMART" id="SM00672"/>
    </source>
</evidence>
<dbReference type="InterPro" id="IPR051091">
    <property type="entry name" value="O-Glucosyltr/Glycosyltrsf_90"/>
</dbReference>
<feature type="transmembrane region" description="Helical" evidence="3">
    <location>
        <begin position="12"/>
        <end position="33"/>
    </location>
</feature>
<dbReference type="Pfam" id="PF05686">
    <property type="entry name" value="Glyco_transf_90"/>
    <property type="match status" value="1"/>
</dbReference>
<feature type="domain" description="Glycosyl transferase CAP10" evidence="4">
    <location>
        <begin position="162"/>
        <end position="407"/>
    </location>
</feature>
<dbReference type="InterPro" id="IPR006598">
    <property type="entry name" value="CAP10"/>
</dbReference>
<sequence>MAVSSGKEARIHIYFFLLLMYTISIMEFGMHFISPFADMSVLLGTRPTTTNMRHTLNEEIEFSRKMASGRNNEFIMKFTETLSNNQTSENNFASLVLKDNKIYCRKSQMKALSRGKYFVQMLRQGLMQNPIRTPDGTPWIDGIPILIKHDDSNGCYPATHIDKYGFPRLTWSVPSDMTGHDESALSSFSSPPTSWCSAIGMPSYKIWRDLKNDTNKFLSSTMNSDNVTPWSAKLSKAVWRGSTTYNNGMYGHLPFLELPRSRLVKSSMERPDLIDAGFHKLVGKFDKLQIDDTIGKMMKEVVPLKEMMRYKAIIDIDGNNWSARFPSLLCTNSVIIKITPDFVEHTTDTLQPNIHFIPSSLDNLTAVVENVMDGDNDEEMKNIVSNAYWWCHSTMRKESIAKRAVESLEKYIAAIDQHVGKGWPRGLVQKLGDDLVECSV</sequence>
<keyword evidence="3" id="KW-1133">Transmembrane helix</keyword>
<evidence type="ECO:0000313" key="6">
    <source>
        <dbReference type="Proteomes" id="UP001530293"/>
    </source>
</evidence>
<evidence type="ECO:0000256" key="3">
    <source>
        <dbReference type="SAM" id="Phobius"/>
    </source>
</evidence>
<dbReference type="GO" id="GO:0016740">
    <property type="term" value="F:transferase activity"/>
    <property type="evidence" value="ECO:0007669"/>
    <property type="project" value="UniProtKB-KW"/>
</dbReference>
<comment type="caution">
    <text evidence="5">The sequence shown here is derived from an EMBL/GenBank/DDBJ whole genome shotgun (WGS) entry which is preliminary data.</text>
</comment>
<reference evidence="5 6" key="1">
    <citation type="submission" date="2024-10" db="EMBL/GenBank/DDBJ databases">
        <title>Updated reference genomes for cyclostephanoid diatoms.</title>
        <authorList>
            <person name="Roberts W.R."/>
            <person name="Alverson A.J."/>
        </authorList>
    </citation>
    <scope>NUCLEOTIDE SEQUENCE [LARGE SCALE GENOMIC DNA]</scope>
    <source>
        <strain evidence="5 6">AJA232-27</strain>
    </source>
</reference>
<comment type="similarity">
    <text evidence="1">Belongs to the glycosyltransferase 90 family.</text>
</comment>
<dbReference type="PANTHER" id="PTHR12203:SF35">
    <property type="entry name" value="PROTEIN O-GLUCOSYLTRANSFERASE 1"/>
    <property type="match status" value="1"/>
</dbReference>
<evidence type="ECO:0000313" key="5">
    <source>
        <dbReference type="EMBL" id="KAL3766299.1"/>
    </source>
</evidence>
<keyword evidence="2" id="KW-0808">Transferase</keyword>
<gene>
    <name evidence="5" type="ORF">ACHAWU_005691</name>
</gene>